<dbReference type="GO" id="GO:0016746">
    <property type="term" value="F:acyltransferase activity"/>
    <property type="evidence" value="ECO:0007669"/>
    <property type="project" value="UniProtKB-KW"/>
</dbReference>
<feature type="transmembrane region" description="Helical" evidence="1">
    <location>
        <begin position="44"/>
        <end position="61"/>
    </location>
</feature>
<gene>
    <name evidence="2" type="ORF">JEODO184_01750</name>
</gene>
<accession>A0A6V7RPL9</accession>
<organism evidence="2 3">
    <name type="scientific">Jeotgalicoccus meleagridis</name>
    <dbReference type="NCBI Taxonomy" id="2759181"/>
    <lineage>
        <taxon>Bacteria</taxon>
        <taxon>Bacillati</taxon>
        <taxon>Bacillota</taxon>
        <taxon>Bacilli</taxon>
        <taxon>Bacillales</taxon>
        <taxon>Staphylococcaceae</taxon>
        <taxon>Jeotgalicoccus</taxon>
    </lineage>
</organism>
<feature type="transmembrane region" description="Helical" evidence="1">
    <location>
        <begin position="92"/>
        <end position="110"/>
    </location>
</feature>
<protein>
    <submittedName>
        <fullName evidence="2">Acyltransferase family protein</fullName>
    </submittedName>
</protein>
<feature type="transmembrane region" description="Helical" evidence="1">
    <location>
        <begin position="190"/>
        <end position="208"/>
    </location>
</feature>
<feature type="transmembrane region" description="Helical" evidence="1">
    <location>
        <begin position="157"/>
        <end position="178"/>
    </location>
</feature>
<keyword evidence="2" id="KW-0012">Acyltransferase</keyword>
<feature type="transmembrane region" description="Helical" evidence="1">
    <location>
        <begin position="5"/>
        <end position="24"/>
    </location>
</feature>
<feature type="transmembrane region" description="Helical" evidence="1">
    <location>
        <begin position="214"/>
        <end position="236"/>
    </location>
</feature>
<name>A0A6V7RPL9_9STAP</name>
<evidence type="ECO:0000256" key="1">
    <source>
        <dbReference type="SAM" id="Phobius"/>
    </source>
</evidence>
<keyword evidence="3" id="KW-1185">Reference proteome</keyword>
<evidence type="ECO:0000313" key="3">
    <source>
        <dbReference type="Proteomes" id="UP000589351"/>
    </source>
</evidence>
<keyword evidence="2" id="KW-0808">Transferase</keyword>
<evidence type="ECO:0000313" key="2">
    <source>
        <dbReference type="EMBL" id="CAD2079747.1"/>
    </source>
</evidence>
<keyword evidence="1" id="KW-0472">Membrane</keyword>
<dbReference type="Proteomes" id="UP000589351">
    <property type="component" value="Unassembled WGS sequence"/>
</dbReference>
<reference evidence="2 3" key="1">
    <citation type="submission" date="2020-07" db="EMBL/GenBank/DDBJ databases">
        <authorList>
            <person name="Criscuolo A."/>
        </authorList>
    </citation>
    <scope>NUCLEOTIDE SEQUENCE [LARGE SCALE GENOMIC DNA]</scope>
    <source>
        <strain evidence="2">CIP111649</strain>
    </source>
</reference>
<sequence>MMLPYFIYGIAIFLIFNFDNLSMFKEHLISLIYGGSSLQGPYGIFWFITVLLLTQLLFGIISMFNRGIQIVVIGLLFVLGHWSYIIAFDWPWNANVVMIALTYYSLGYYLKPLIKKYYDSLIVTLVSLLLIIITIYLNETGYLNFYLNLKMSSYNNVMLDLIIPLLFFMPIIYISNFITKFPIKEILKVIGRYSIVIMYLHLPVNIFFRNVLGYDVTVFEFTAFGVLIPVIFGYLFSLTKTTRLLFLSAK</sequence>
<dbReference type="EMBL" id="CAJEWD010000008">
    <property type="protein sequence ID" value="CAD2079747.1"/>
    <property type="molecule type" value="Genomic_DNA"/>
</dbReference>
<keyword evidence="1" id="KW-0812">Transmembrane</keyword>
<feature type="transmembrane region" description="Helical" evidence="1">
    <location>
        <begin position="117"/>
        <end position="137"/>
    </location>
</feature>
<proteinExistence type="predicted"/>
<comment type="caution">
    <text evidence="2">The sequence shown here is derived from an EMBL/GenBank/DDBJ whole genome shotgun (WGS) entry which is preliminary data.</text>
</comment>
<keyword evidence="1" id="KW-1133">Transmembrane helix</keyword>
<feature type="transmembrane region" description="Helical" evidence="1">
    <location>
        <begin position="68"/>
        <end position="86"/>
    </location>
</feature>
<dbReference type="AlphaFoldDB" id="A0A6V7RPL9"/>